<proteinExistence type="inferred from homology"/>
<keyword evidence="2" id="KW-1133">Transmembrane helix</keyword>
<feature type="transmembrane region" description="Helical" evidence="2">
    <location>
        <begin position="40"/>
        <end position="64"/>
    </location>
</feature>
<evidence type="ECO:0000256" key="1">
    <source>
        <dbReference type="ARBA" id="ARBA00038097"/>
    </source>
</evidence>
<dbReference type="InterPro" id="IPR029058">
    <property type="entry name" value="AB_hydrolase_fold"/>
</dbReference>
<evidence type="ECO:0000313" key="4">
    <source>
        <dbReference type="EMBL" id="CAG5084321.1"/>
    </source>
</evidence>
<evidence type="ECO:0000259" key="3">
    <source>
        <dbReference type="Pfam" id="PF12697"/>
    </source>
</evidence>
<reference evidence="4 5" key="1">
    <citation type="submission" date="2021-04" db="EMBL/GenBank/DDBJ databases">
        <authorList>
            <person name="Bliznina A."/>
        </authorList>
    </citation>
    <scope>NUCLEOTIDE SEQUENCE [LARGE SCALE GENOMIC DNA]</scope>
</reference>
<dbReference type="PANTHER" id="PTHR42886:SF29">
    <property type="entry name" value="PUMMELIG, ISOFORM A"/>
    <property type="match status" value="1"/>
</dbReference>
<dbReference type="Proteomes" id="UP001158576">
    <property type="component" value="Chromosome PAR"/>
</dbReference>
<evidence type="ECO:0000256" key="2">
    <source>
        <dbReference type="SAM" id="Phobius"/>
    </source>
</evidence>
<dbReference type="Pfam" id="PF12697">
    <property type="entry name" value="Abhydrolase_6"/>
    <property type="match status" value="1"/>
</dbReference>
<dbReference type="SUPFAM" id="SSF53474">
    <property type="entry name" value="alpha/beta-Hydrolases"/>
    <property type="match status" value="1"/>
</dbReference>
<keyword evidence="2" id="KW-0812">Transmembrane</keyword>
<keyword evidence="2" id="KW-0472">Membrane</keyword>
<protein>
    <submittedName>
        <fullName evidence="4">Oidioi.mRNA.OKI2018_I69.PAR.g10611.t1.cds</fullName>
    </submittedName>
</protein>
<gene>
    <name evidence="4" type="ORF">OKIOD_LOCUS2169</name>
</gene>
<evidence type="ECO:0000313" key="5">
    <source>
        <dbReference type="Proteomes" id="UP001158576"/>
    </source>
</evidence>
<dbReference type="EMBL" id="OU015568">
    <property type="protein sequence ID" value="CAG5084321.1"/>
    <property type="molecule type" value="Genomic_DNA"/>
</dbReference>
<sequence>MRDSTLEEEEEVFEEQEDLVDQLPNFGEKDVGKFNFGMKILFGVSLITCTGYFVKHLMLVIYGIKARKLAKKKNDIFDDEVQKFLYLHRHSQSHLEQFRRVEAVTKLVPQAILQFYVIWFTIDTGNRELMKQLDCMTKTWVLVGLSVLKFSVDSAQNVRAFPIDEVKVFDRGQVTEFLDYYTDKKVPGKMPIGLLYYATSITSRCILIAITVYYLPIGMLIMLGVVHLALVALPCFVIGSYYSSLGKTRVYWANQEKDKMPLVMLHGWGTGSGCFFRNVAHVNAPVMLVDLPGFGHSERKDFGTEDPLKIESLWSEALTEVIQKEVKEDFWLAGHSFGGYLSAKLCMDGVLKPQGLILLDPWGFAVDDGELQKKLDSMPWARRTVIKTTFGIFKALKWESGLEMFRAFPKSIGMPLMRRARNDLRAVYGDEFFEYTYEINSMGKD</sequence>
<dbReference type="InterPro" id="IPR000073">
    <property type="entry name" value="AB_hydrolase_1"/>
</dbReference>
<accession>A0ABN7RVQ1</accession>
<feature type="transmembrane region" description="Helical" evidence="2">
    <location>
        <begin position="221"/>
        <end position="242"/>
    </location>
</feature>
<name>A0ABN7RVQ1_OIKDI</name>
<comment type="similarity">
    <text evidence="1">Belongs to the peptidase S33 family. ABHD4/ABHD5 subfamily.</text>
</comment>
<dbReference type="Gene3D" id="3.40.50.1820">
    <property type="entry name" value="alpha/beta hydrolase"/>
    <property type="match status" value="1"/>
</dbReference>
<organism evidence="4 5">
    <name type="scientific">Oikopleura dioica</name>
    <name type="common">Tunicate</name>
    <dbReference type="NCBI Taxonomy" id="34765"/>
    <lineage>
        <taxon>Eukaryota</taxon>
        <taxon>Metazoa</taxon>
        <taxon>Chordata</taxon>
        <taxon>Tunicata</taxon>
        <taxon>Appendicularia</taxon>
        <taxon>Copelata</taxon>
        <taxon>Oikopleuridae</taxon>
        <taxon>Oikopleura</taxon>
    </lineage>
</organism>
<feature type="transmembrane region" description="Helical" evidence="2">
    <location>
        <begin position="194"/>
        <end position="215"/>
    </location>
</feature>
<feature type="domain" description="AB hydrolase-1" evidence="3">
    <location>
        <begin position="262"/>
        <end position="400"/>
    </location>
</feature>
<dbReference type="PANTHER" id="PTHR42886">
    <property type="entry name" value="RE40534P-RELATED"/>
    <property type="match status" value="1"/>
</dbReference>
<keyword evidence="5" id="KW-1185">Reference proteome</keyword>